<dbReference type="InterPro" id="IPR055406">
    <property type="entry name" value="HEAT_Maestro"/>
</dbReference>
<name>A0A8C6YSM4_NOTPE</name>
<dbReference type="Pfam" id="PF23227">
    <property type="entry name" value="HEAT_MROH2B_C"/>
    <property type="match status" value="1"/>
</dbReference>
<dbReference type="PANTHER" id="PTHR23120">
    <property type="entry name" value="MAESTRO-RELATED HEAT DOMAIN-CONTAINING"/>
    <property type="match status" value="1"/>
</dbReference>
<dbReference type="InterPro" id="IPR045206">
    <property type="entry name" value="Maestro_heat-like_prot"/>
</dbReference>
<dbReference type="AlphaFoldDB" id="A0A8C6YSM4"/>
<evidence type="ECO:0000259" key="2">
    <source>
        <dbReference type="Pfam" id="PF23227"/>
    </source>
</evidence>
<sequence>GAGAGQVPGESVAAAASRERGRPCWSPRLTWPNKVVRERKFLRPLLEALVERSRDPISAVRQMAMRGLGNMATGAPTKVRPPFMALLGGLEDIGKAAVATESLVALTKVLGQLEARAMGCTLEDIARSKELRRLTFGLYGALASCASGRRSLFSREAEEAFPSLVLHLQDPSPAVCKVRAPRHPTGSPMVLPEPWWHSLPSSRQTKMVSPIEHCHSSVQTSLSRRKKKCNIFQHGPLTCI</sequence>
<dbReference type="PANTHER" id="PTHR23120:SF22">
    <property type="entry name" value="MAESTRO HEAT-LIKE REPEAT-CONTAINING PROTEIN FAMILY MEMBER 2B"/>
    <property type="match status" value="1"/>
</dbReference>
<reference evidence="3" key="2">
    <citation type="submission" date="2025-09" db="UniProtKB">
        <authorList>
            <consortium name="Ensembl"/>
        </authorList>
    </citation>
    <scope>IDENTIFICATION</scope>
</reference>
<keyword evidence="4" id="KW-1185">Reference proteome</keyword>
<feature type="domain" description="Maestro/Maestro-like HEAT-repeats" evidence="2">
    <location>
        <begin position="45"/>
        <end position="177"/>
    </location>
</feature>
<dbReference type="InterPro" id="IPR016024">
    <property type="entry name" value="ARM-type_fold"/>
</dbReference>
<dbReference type="InterPro" id="IPR011989">
    <property type="entry name" value="ARM-like"/>
</dbReference>
<dbReference type="Proteomes" id="UP000694420">
    <property type="component" value="Unplaced"/>
</dbReference>
<dbReference type="Gene3D" id="1.25.10.10">
    <property type="entry name" value="Leucine-rich Repeat Variant"/>
    <property type="match status" value="1"/>
</dbReference>
<evidence type="ECO:0000313" key="3">
    <source>
        <dbReference type="Ensembl" id="ENSNPEP00000004297.1"/>
    </source>
</evidence>
<dbReference type="SUPFAM" id="SSF48371">
    <property type="entry name" value="ARM repeat"/>
    <property type="match status" value="1"/>
</dbReference>
<organism evidence="3 4">
    <name type="scientific">Nothoprocta perdicaria</name>
    <name type="common">Chilean tinamou</name>
    <name type="synonym">Crypturus perdicarius</name>
    <dbReference type="NCBI Taxonomy" id="30464"/>
    <lineage>
        <taxon>Eukaryota</taxon>
        <taxon>Metazoa</taxon>
        <taxon>Chordata</taxon>
        <taxon>Craniata</taxon>
        <taxon>Vertebrata</taxon>
        <taxon>Euteleostomi</taxon>
        <taxon>Archelosauria</taxon>
        <taxon>Archosauria</taxon>
        <taxon>Dinosauria</taxon>
        <taxon>Saurischia</taxon>
        <taxon>Theropoda</taxon>
        <taxon>Coelurosauria</taxon>
        <taxon>Aves</taxon>
        <taxon>Palaeognathae</taxon>
        <taxon>Tinamiformes</taxon>
        <taxon>Tinamidae</taxon>
        <taxon>Nothoprocta</taxon>
    </lineage>
</organism>
<proteinExistence type="predicted"/>
<accession>A0A8C6YSM4</accession>
<dbReference type="Ensembl" id="ENSNPET00000004396.1">
    <property type="protein sequence ID" value="ENSNPEP00000004297.1"/>
    <property type="gene ID" value="ENSNPEG00000003295.1"/>
</dbReference>
<reference evidence="3" key="1">
    <citation type="submission" date="2025-08" db="UniProtKB">
        <authorList>
            <consortium name="Ensembl"/>
        </authorList>
    </citation>
    <scope>IDENTIFICATION</scope>
</reference>
<evidence type="ECO:0000256" key="1">
    <source>
        <dbReference type="SAM" id="MobiDB-lite"/>
    </source>
</evidence>
<feature type="region of interest" description="Disordered" evidence="1">
    <location>
        <begin position="1"/>
        <end position="23"/>
    </location>
</feature>
<protein>
    <recommendedName>
        <fullName evidence="2">Maestro/Maestro-like HEAT-repeats domain-containing protein</fullName>
    </recommendedName>
</protein>
<evidence type="ECO:0000313" key="4">
    <source>
        <dbReference type="Proteomes" id="UP000694420"/>
    </source>
</evidence>
<dbReference type="GO" id="GO:0005737">
    <property type="term" value="C:cytoplasm"/>
    <property type="evidence" value="ECO:0007669"/>
    <property type="project" value="TreeGrafter"/>
</dbReference>